<organism evidence="2 3">
    <name type="scientific">Echinicola rosea</name>
    <dbReference type="NCBI Taxonomy" id="1807691"/>
    <lineage>
        <taxon>Bacteria</taxon>
        <taxon>Pseudomonadati</taxon>
        <taxon>Bacteroidota</taxon>
        <taxon>Cytophagia</taxon>
        <taxon>Cytophagales</taxon>
        <taxon>Cyclobacteriaceae</taxon>
        <taxon>Echinicola</taxon>
    </lineage>
</organism>
<evidence type="ECO:0000313" key="3">
    <source>
        <dbReference type="Proteomes" id="UP000647339"/>
    </source>
</evidence>
<gene>
    <name evidence="2" type="ORF">GCM10011339_20080</name>
</gene>
<comment type="caution">
    <text evidence="2">The sequence shown here is derived from an EMBL/GenBank/DDBJ whole genome shotgun (WGS) entry which is preliminary data.</text>
</comment>
<protein>
    <recommendedName>
        <fullName evidence="4">Oligosaccharide repeat unit polymerase</fullName>
    </recommendedName>
</protein>
<dbReference type="EMBL" id="BMIU01000008">
    <property type="protein sequence ID" value="GGF31851.1"/>
    <property type="molecule type" value="Genomic_DNA"/>
</dbReference>
<keyword evidence="1" id="KW-0472">Membrane</keyword>
<feature type="transmembrane region" description="Helical" evidence="1">
    <location>
        <begin position="93"/>
        <end position="113"/>
    </location>
</feature>
<evidence type="ECO:0000313" key="2">
    <source>
        <dbReference type="EMBL" id="GGF31851.1"/>
    </source>
</evidence>
<name>A0ABQ1UZN5_9BACT</name>
<dbReference type="Proteomes" id="UP000647339">
    <property type="component" value="Unassembled WGS sequence"/>
</dbReference>
<keyword evidence="1" id="KW-1133">Transmembrane helix</keyword>
<feature type="transmembrane region" description="Helical" evidence="1">
    <location>
        <begin position="125"/>
        <end position="145"/>
    </location>
</feature>
<keyword evidence="1" id="KW-0812">Transmembrane</keyword>
<proteinExistence type="predicted"/>
<reference evidence="3" key="1">
    <citation type="journal article" date="2019" name="Int. J. Syst. Evol. Microbiol.">
        <title>The Global Catalogue of Microorganisms (GCM) 10K type strain sequencing project: providing services to taxonomists for standard genome sequencing and annotation.</title>
        <authorList>
            <consortium name="The Broad Institute Genomics Platform"/>
            <consortium name="The Broad Institute Genome Sequencing Center for Infectious Disease"/>
            <person name="Wu L."/>
            <person name="Ma J."/>
        </authorList>
    </citation>
    <scope>NUCLEOTIDE SEQUENCE [LARGE SCALE GENOMIC DNA]</scope>
    <source>
        <strain evidence="3">CGMCC 1.15407</strain>
    </source>
</reference>
<accession>A0ABQ1UZN5</accession>
<evidence type="ECO:0000256" key="1">
    <source>
        <dbReference type="SAM" id="Phobius"/>
    </source>
</evidence>
<feature type="transmembrane region" description="Helical" evidence="1">
    <location>
        <begin position="151"/>
        <end position="169"/>
    </location>
</feature>
<evidence type="ECO:0008006" key="4">
    <source>
        <dbReference type="Google" id="ProtNLM"/>
    </source>
</evidence>
<keyword evidence="3" id="KW-1185">Reference proteome</keyword>
<sequence length="179" mass="20936">MDEVDLNGFVGYLSYTYIDIFTANYFNANNNWEFSTLLTIPKNLDLTKPNYTRPPIDEGVYIYNLARYGHYYKPPTPRNVMHVVGLPIENFGFGYANGLTLGLVIASLLLGIVYKISYNISYSNFFNPIVLFFYLHMLFNFNFSSLRINNFVYMLINFLVAIAIYFMILKVRKEKFYYG</sequence>